<organism evidence="1 2">
    <name type="scientific">Mucuna pruriens</name>
    <name type="common">Velvet bean</name>
    <name type="synonym">Dolichos pruriens</name>
    <dbReference type="NCBI Taxonomy" id="157652"/>
    <lineage>
        <taxon>Eukaryota</taxon>
        <taxon>Viridiplantae</taxon>
        <taxon>Streptophyta</taxon>
        <taxon>Embryophyta</taxon>
        <taxon>Tracheophyta</taxon>
        <taxon>Spermatophyta</taxon>
        <taxon>Magnoliopsida</taxon>
        <taxon>eudicotyledons</taxon>
        <taxon>Gunneridae</taxon>
        <taxon>Pentapetalae</taxon>
        <taxon>rosids</taxon>
        <taxon>fabids</taxon>
        <taxon>Fabales</taxon>
        <taxon>Fabaceae</taxon>
        <taxon>Papilionoideae</taxon>
        <taxon>50 kb inversion clade</taxon>
        <taxon>NPAAA clade</taxon>
        <taxon>indigoferoid/millettioid clade</taxon>
        <taxon>Phaseoleae</taxon>
        <taxon>Mucuna</taxon>
    </lineage>
</organism>
<name>A0A371HNC9_MUCPR</name>
<evidence type="ECO:0000313" key="2">
    <source>
        <dbReference type="Proteomes" id="UP000257109"/>
    </source>
</evidence>
<reference evidence="1" key="1">
    <citation type="submission" date="2018-05" db="EMBL/GenBank/DDBJ databases">
        <title>Draft genome of Mucuna pruriens seed.</title>
        <authorList>
            <person name="Nnadi N.E."/>
            <person name="Vos R."/>
            <person name="Hasami M.H."/>
            <person name="Devisetty U.K."/>
            <person name="Aguiy J.C."/>
        </authorList>
    </citation>
    <scope>NUCLEOTIDE SEQUENCE [LARGE SCALE GENOMIC DNA]</scope>
    <source>
        <strain evidence="1">JCA_2017</strain>
    </source>
</reference>
<dbReference type="Proteomes" id="UP000257109">
    <property type="component" value="Unassembled WGS sequence"/>
</dbReference>
<accession>A0A371HNC9</accession>
<evidence type="ECO:0000313" key="1">
    <source>
        <dbReference type="EMBL" id="RDY04308.1"/>
    </source>
</evidence>
<proteinExistence type="predicted"/>
<dbReference type="OrthoDB" id="1092270at2759"/>
<feature type="non-terminal residue" evidence="1">
    <location>
        <position position="1"/>
    </location>
</feature>
<keyword evidence="2" id="KW-1185">Reference proteome</keyword>
<protein>
    <submittedName>
        <fullName evidence="1">Uncharacterized protein</fullName>
    </submittedName>
</protein>
<gene>
    <name evidence="1" type="ORF">CR513_12029</name>
</gene>
<comment type="caution">
    <text evidence="1">The sequence shown here is derived from an EMBL/GenBank/DDBJ whole genome shotgun (WGS) entry which is preliminary data.</text>
</comment>
<sequence>VSLTIGIICGKWKGSSTMGSNKFDIEKFFGSNDFGLWRIKMQAILIHQGYSPYKSIHKRKKNLIKLGDAAIATIGYEIAYVLLVSNFEIEKD</sequence>
<dbReference type="AlphaFoldDB" id="A0A371HNC9"/>
<dbReference type="EMBL" id="QJKJ01002106">
    <property type="protein sequence ID" value="RDY04308.1"/>
    <property type="molecule type" value="Genomic_DNA"/>
</dbReference>